<protein>
    <submittedName>
        <fullName evidence="5">HU family DNA-binding protein</fullName>
    </submittedName>
</protein>
<sequence length="109" mass="12034">MEVNRFYADFARISGGNIMNKTELIAAIAERTELTKKDADNALKAFIDVVGDELSKGEKVQLAGFGTFEVAERAEREGINPRTKETITIPASKSPKFKAMKALKEKVNN</sequence>
<dbReference type="GO" id="GO:0042802">
    <property type="term" value="F:identical protein binding"/>
    <property type="evidence" value="ECO:0007669"/>
    <property type="project" value="UniProtKB-ARBA"/>
</dbReference>
<organism evidence="5 6">
    <name type="scientific">Candidatus Anaerobutyricum stercoripullorum</name>
    <dbReference type="NCBI Taxonomy" id="2838456"/>
    <lineage>
        <taxon>Bacteria</taxon>
        <taxon>Bacillati</taxon>
        <taxon>Bacillota</taxon>
        <taxon>Clostridia</taxon>
        <taxon>Lachnospirales</taxon>
        <taxon>Lachnospiraceae</taxon>
        <taxon>Anaerobutyricum</taxon>
    </lineage>
</organism>
<dbReference type="PANTHER" id="PTHR33175">
    <property type="entry name" value="DNA-BINDING PROTEIN HU"/>
    <property type="match status" value="1"/>
</dbReference>
<comment type="caution">
    <text evidence="5">The sequence shown here is derived from an EMBL/GenBank/DDBJ whole genome shotgun (WGS) entry which is preliminary data.</text>
</comment>
<comment type="similarity">
    <text evidence="1 4">Belongs to the bacterial histone-like protein family.</text>
</comment>
<evidence type="ECO:0000313" key="5">
    <source>
        <dbReference type="EMBL" id="HIX72302.1"/>
    </source>
</evidence>
<keyword evidence="3 5" id="KW-0238">DNA-binding</keyword>
<dbReference type="GO" id="GO:0030261">
    <property type="term" value="P:chromosome condensation"/>
    <property type="evidence" value="ECO:0007669"/>
    <property type="project" value="UniProtKB-KW"/>
</dbReference>
<evidence type="ECO:0000256" key="1">
    <source>
        <dbReference type="ARBA" id="ARBA00010529"/>
    </source>
</evidence>
<dbReference type="InterPro" id="IPR010992">
    <property type="entry name" value="IHF-like_DNA-bd_dom_sf"/>
</dbReference>
<dbReference type="SUPFAM" id="SSF47729">
    <property type="entry name" value="IHF-like DNA-binding proteins"/>
    <property type="match status" value="1"/>
</dbReference>
<dbReference type="GO" id="GO:1990103">
    <property type="term" value="C:DnaA-HU complex"/>
    <property type="evidence" value="ECO:0007669"/>
    <property type="project" value="UniProtKB-ARBA"/>
</dbReference>
<dbReference type="GO" id="GO:1990178">
    <property type="term" value="C:HU-DNA complex"/>
    <property type="evidence" value="ECO:0007669"/>
    <property type="project" value="UniProtKB-ARBA"/>
</dbReference>
<evidence type="ECO:0000313" key="6">
    <source>
        <dbReference type="Proteomes" id="UP000886805"/>
    </source>
</evidence>
<dbReference type="FunFam" id="4.10.520.10:FF:000001">
    <property type="entry name" value="DNA-binding protein HU"/>
    <property type="match status" value="1"/>
</dbReference>
<dbReference type="AlphaFoldDB" id="A0A9D1X3V2"/>
<dbReference type="GO" id="GO:0005829">
    <property type="term" value="C:cytosol"/>
    <property type="evidence" value="ECO:0007669"/>
    <property type="project" value="UniProtKB-ARBA"/>
</dbReference>
<dbReference type="SMART" id="SM00411">
    <property type="entry name" value="BHL"/>
    <property type="match status" value="1"/>
</dbReference>
<dbReference type="PRINTS" id="PR01727">
    <property type="entry name" value="DNABINDINGHU"/>
</dbReference>
<dbReference type="Pfam" id="PF00216">
    <property type="entry name" value="Bac_DNA_binding"/>
    <property type="match status" value="1"/>
</dbReference>
<evidence type="ECO:0000256" key="2">
    <source>
        <dbReference type="ARBA" id="ARBA00023067"/>
    </source>
</evidence>
<evidence type="ECO:0000256" key="3">
    <source>
        <dbReference type="ARBA" id="ARBA00023125"/>
    </source>
</evidence>
<dbReference type="PANTHER" id="PTHR33175:SF3">
    <property type="entry name" value="DNA-BINDING PROTEIN HU-BETA"/>
    <property type="match status" value="1"/>
</dbReference>
<dbReference type="EMBL" id="DXEQ01000130">
    <property type="protein sequence ID" value="HIX72302.1"/>
    <property type="molecule type" value="Genomic_DNA"/>
</dbReference>
<keyword evidence="2" id="KW-0226">DNA condensation</keyword>
<reference evidence="5" key="2">
    <citation type="submission" date="2021-04" db="EMBL/GenBank/DDBJ databases">
        <authorList>
            <person name="Gilroy R."/>
        </authorList>
    </citation>
    <scope>NUCLEOTIDE SEQUENCE</scope>
    <source>
        <strain evidence="5">ChiSxjej3B15-1167</strain>
    </source>
</reference>
<dbReference type="GO" id="GO:0003677">
    <property type="term" value="F:DNA binding"/>
    <property type="evidence" value="ECO:0007669"/>
    <property type="project" value="UniProtKB-KW"/>
</dbReference>
<name>A0A9D1X3V2_9FIRM</name>
<proteinExistence type="inferred from homology"/>
<reference evidence="5" key="1">
    <citation type="journal article" date="2021" name="PeerJ">
        <title>Extensive microbial diversity within the chicken gut microbiome revealed by metagenomics and culture.</title>
        <authorList>
            <person name="Gilroy R."/>
            <person name="Ravi A."/>
            <person name="Getino M."/>
            <person name="Pursley I."/>
            <person name="Horton D.L."/>
            <person name="Alikhan N.F."/>
            <person name="Baker D."/>
            <person name="Gharbi K."/>
            <person name="Hall N."/>
            <person name="Watson M."/>
            <person name="Adriaenssens E.M."/>
            <person name="Foster-Nyarko E."/>
            <person name="Jarju S."/>
            <person name="Secka A."/>
            <person name="Antonio M."/>
            <person name="Oren A."/>
            <person name="Chaudhuri R.R."/>
            <person name="La Ragione R."/>
            <person name="Hildebrand F."/>
            <person name="Pallen M.J."/>
        </authorList>
    </citation>
    <scope>NUCLEOTIDE SEQUENCE</scope>
    <source>
        <strain evidence="5">ChiSxjej3B15-1167</strain>
    </source>
</reference>
<dbReference type="CDD" id="cd13831">
    <property type="entry name" value="HU"/>
    <property type="match status" value="1"/>
</dbReference>
<gene>
    <name evidence="5" type="ORF">H9849_04705</name>
</gene>
<dbReference type="GO" id="GO:0030527">
    <property type="term" value="F:structural constituent of chromatin"/>
    <property type="evidence" value="ECO:0007669"/>
    <property type="project" value="InterPro"/>
</dbReference>
<dbReference type="GO" id="GO:0010467">
    <property type="term" value="P:gene expression"/>
    <property type="evidence" value="ECO:0007669"/>
    <property type="project" value="UniProtKB-ARBA"/>
</dbReference>
<dbReference type="Proteomes" id="UP000886805">
    <property type="component" value="Unassembled WGS sequence"/>
</dbReference>
<dbReference type="InterPro" id="IPR020816">
    <property type="entry name" value="Histone-like_DNA-bd_CS"/>
</dbReference>
<dbReference type="PROSITE" id="PS00045">
    <property type="entry name" value="HISTONE_LIKE"/>
    <property type="match status" value="1"/>
</dbReference>
<accession>A0A9D1X3V2</accession>
<dbReference type="GO" id="GO:0006270">
    <property type="term" value="P:DNA replication initiation"/>
    <property type="evidence" value="ECO:0007669"/>
    <property type="project" value="UniProtKB-ARBA"/>
</dbReference>
<dbReference type="InterPro" id="IPR000119">
    <property type="entry name" value="Hist_DNA-bd"/>
</dbReference>
<dbReference type="Gene3D" id="4.10.520.10">
    <property type="entry name" value="IHF-like DNA-binding proteins"/>
    <property type="match status" value="1"/>
</dbReference>
<evidence type="ECO:0000256" key="4">
    <source>
        <dbReference type="RuleBase" id="RU003939"/>
    </source>
</evidence>